<accession>E0SQS5</accession>
<protein>
    <submittedName>
        <fullName evidence="1">Uncharacterized protein</fullName>
    </submittedName>
</protein>
<dbReference type="BioCyc" id="IAGG583356:GHAH-312-MONOMER"/>
<gene>
    <name evidence="1" type="ordered locus">Igag_0301</name>
</gene>
<dbReference type="AlphaFoldDB" id="E0SQS5"/>
<dbReference type="KEGG" id="iag:Igag_0301"/>
<reference evidence="1 2" key="1">
    <citation type="journal article" date="2010" name="Stand. Genomic Sci.">
        <title>Complete genome sequence of Ignisphaera aggregans type strain (AQ1.S1).</title>
        <authorList>
            <person name="Goker M."/>
            <person name="Held B."/>
            <person name="Lapidus A."/>
            <person name="Nolan M."/>
            <person name="Spring S."/>
            <person name="Yasawong M."/>
            <person name="Lucas S."/>
            <person name="Glavina Del Rio T."/>
            <person name="Tice H."/>
            <person name="Cheng J.F."/>
            <person name="Goodwin L."/>
            <person name="Tapia R."/>
            <person name="Pitluck S."/>
            <person name="Liolios K."/>
            <person name="Ivanova N."/>
            <person name="Mavromatis K."/>
            <person name="Mikhailova N."/>
            <person name="Pati A."/>
            <person name="Chen A."/>
            <person name="Palaniappan K."/>
            <person name="Brambilla E."/>
            <person name="Land M."/>
            <person name="Hauser L."/>
            <person name="Chang Y.J."/>
            <person name="Jeffries C.D."/>
            <person name="Brettin T."/>
            <person name="Detter J.C."/>
            <person name="Han C."/>
            <person name="Rohde M."/>
            <person name="Sikorski J."/>
            <person name="Woyke T."/>
            <person name="Bristow J."/>
            <person name="Eisen J.A."/>
            <person name="Markowitz V."/>
            <person name="Hugenholtz P."/>
            <person name="Kyrpides N.C."/>
            <person name="Klenk H.P."/>
        </authorList>
    </citation>
    <scope>NUCLEOTIDE SEQUENCE [LARGE SCALE GENOMIC DNA]</scope>
    <source>
        <strain evidence="2">DSM 17230 / JCM 13409 / AQ1.S1</strain>
    </source>
</reference>
<dbReference type="Proteomes" id="UP000001304">
    <property type="component" value="Chromosome"/>
</dbReference>
<name>E0SQS5_IGNAA</name>
<dbReference type="EMBL" id="CP002098">
    <property type="protein sequence ID" value="ADM27149.1"/>
    <property type="molecule type" value="Genomic_DNA"/>
</dbReference>
<organism evidence="1 2">
    <name type="scientific">Ignisphaera aggregans (strain DSM 17230 / JCM 13409 / AQ1.S1)</name>
    <dbReference type="NCBI Taxonomy" id="583356"/>
    <lineage>
        <taxon>Archaea</taxon>
        <taxon>Thermoproteota</taxon>
        <taxon>Thermoprotei</taxon>
        <taxon>Desulfurococcales</taxon>
        <taxon>Desulfurococcaceae</taxon>
        <taxon>Ignisphaera</taxon>
    </lineage>
</organism>
<dbReference type="HOGENOM" id="CLU_2032843_0_0_2"/>
<evidence type="ECO:0000313" key="2">
    <source>
        <dbReference type="Proteomes" id="UP000001304"/>
    </source>
</evidence>
<sequence length="121" mass="14151">MKTKDIFIIEGGIRVVTEIDGVERTVLRNVYGHDICESRYRIIRLLELFNNLRATIALYKSTVRRFETGCIIVVSEDCDEWNMLKSLCIEKGFEKDDECINHLVEILTQFLYDIAVFQQVD</sequence>
<dbReference type="STRING" id="583356.Igag_0301"/>
<keyword evidence="2" id="KW-1185">Reference proteome</keyword>
<evidence type="ECO:0000313" key="1">
    <source>
        <dbReference type="EMBL" id="ADM27149.1"/>
    </source>
</evidence>
<proteinExistence type="predicted"/>